<sequence>MGLRKSYVGHSSSSLPMPTTYHQPKALGIQVVRSNKPHYQHTPDIDFNKQADYFSDRVSVGSSLSDDMADEEEIIVHLNERALAEIPKPLQNVMREIQAERYERLKKENPNLRVMAADYWIRPVERVHRKTIYNRAPTPLYFALPSSTNKRNERANGASRANPTIQSLGPGHCYRWAAHPAADGDSLHAQQRQKTSNPRYQNHSAQHLHSHPHPTKEFRVISGYRQPVPANLVVNQKLRKHKNARPSGLKSLSVKPVASNLRASLKRSLSRLNKWMKNEI</sequence>
<feature type="region of interest" description="Disordered" evidence="1">
    <location>
        <begin position="182"/>
        <end position="214"/>
    </location>
</feature>
<keyword evidence="3" id="KW-1185">Reference proteome</keyword>
<evidence type="ECO:0000313" key="3">
    <source>
        <dbReference type="Proteomes" id="UP000214365"/>
    </source>
</evidence>
<dbReference type="Proteomes" id="UP000214365">
    <property type="component" value="Unassembled WGS sequence"/>
</dbReference>
<dbReference type="OrthoDB" id="4506792at2759"/>
<accession>A0A1Q5Q965</accession>
<proteinExistence type="predicted"/>
<reference evidence="2 3" key="1">
    <citation type="submission" date="2015-06" db="EMBL/GenBank/DDBJ databases">
        <title>Talaromyces atroroseus IBT 11181 draft genome.</title>
        <authorList>
            <person name="Rasmussen K.B."/>
            <person name="Rasmussen S."/>
            <person name="Petersen B."/>
            <person name="Sicheritz-Ponten T."/>
            <person name="Mortensen U.H."/>
            <person name="Thrane U."/>
        </authorList>
    </citation>
    <scope>NUCLEOTIDE SEQUENCE [LARGE SCALE GENOMIC DNA]</scope>
    <source>
        <strain evidence="2 3">IBT 11181</strain>
    </source>
</reference>
<evidence type="ECO:0000256" key="1">
    <source>
        <dbReference type="SAM" id="MobiDB-lite"/>
    </source>
</evidence>
<dbReference type="RefSeq" id="XP_020120785.1">
    <property type="nucleotide sequence ID" value="XM_020266819.1"/>
</dbReference>
<dbReference type="GeneID" id="31003779"/>
<feature type="compositionally biased region" description="Polar residues" evidence="1">
    <location>
        <begin position="188"/>
        <end position="205"/>
    </location>
</feature>
<protein>
    <submittedName>
        <fullName evidence="2">Uncharacterized protein</fullName>
    </submittedName>
</protein>
<name>A0A1Q5Q965_TALAT</name>
<evidence type="ECO:0000313" key="2">
    <source>
        <dbReference type="EMBL" id="OKL60664.1"/>
    </source>
</evidence>
<organism evidence="2 3">
    <name type="scientific">Talaromyces atroroseus</name>
    <dbReference type="NCBI Taxonomy" id="1441469"/>
    <lineage>
        <taxon>Eukaryota</taxon>
        <taxon>Fungi</taxon>
        <taxon>Dikarya</taxon>
        <taxon>Ascomycota</taxon>
        <taxon>Pezizomycotina</taxon>
        <taxon>Eurotiomycetes</taxon>
        <taxon>Eurotiomycetidae</taxon>
        <taxon>Eurotiales</taxon>
        <taxon>Trichocomaceae</taxon>
        <taxon>Talaromyces</taxon>
        <taxon>Talaromyces sect. Trachyspermi</taxon>
    </lineage>
</organism>
<gene>
    <name evidence="2" type="ORF">UA08_04024</name>
</gene>
<feature type="region of interest" description="Disordered" evidence="1">
    <location>
        <begin position="144"/>
        <end position="166"/>
    </location>
</feature>
<dbReference type="EMBL" id="LFMY01000005">
    <property type="protein sequence ID" value="OKL60664.1"/>
    <property type="molecule type" value="Genomic_DNA"/>
</dbReference>
<dbReference type="AlphaFoldDB" id="A0A1Q5Q965"/>
<comment type="caution">
    <text evidence="2">The sequence shown here is derived from an EMBL/GenBank/DDBJ whole genome shotgun (WGS) entry which is preliminary data.</text>
</comment>